<proteinExistence type="predicted"/>
<accession>A0ABU7D7J3</accession>
<dbReference type="PANTHER" id="PTHR21556:SF2">
    <property type="entry name" value="TRESLIN"/>
    <property type="match status" value="1"/>
</dbReference>
<keyword evidence="3" id="KW-1185">Reference proteome</keyword>
<feature type="compositionally biased region" description="Polar residues" evidence="1">
    <location>
        <begin position="128"/>
        <end position="137"/>
    </location>
</feature>
<gene>
    <name evidence="2" type="ORF">CHARACLAT_004308</name>
</gene>
<evidence type="ECO:0000313" key="3">
    <source>
        <dbReference type="Proteomes" id="UP001352852"/>
    </source>
</evidence>
<organism evidence="2 3">
    <name type="scientific">Characodon lateralis</name>
    <dbReference type="NCBI Taxonomy" id="208331"/>
    <lineage>
        <taxon>Eukaryota</taxon>
        <taxon>Metazoa</taxon>
        <taxon>Chordata</taxon>
        <taxon>Craniata</taxon>
        <taxon>Vertebrata</taxon>
        <taxon>Euteleostomi</taxon>
        <taxon>Actinopterygii</taxon>
        <taxon>Neopterygii</taxon>
        <taxon>Teleostei</taxon>
        <taxon>Neoteleostei</taxon>
        <taxon>Acanthomorphata</taxon>
        <taxon>Ovalentaria</taxon>
        <taxon>Atherinomorphae</taxon>
        <taxon>Cyprinodontiformes</taxon>
        <taxon>Goodeidae</taxon>
        <taxon>Characodon</taxon>
    </lineage>
</organism>
<feature type="region of interest" description="Disordered" evidence="1">
    <location>
        <begin position="53"/>
        <end position="91"/>
    </location>
</feature>
<dbReference type="Proteomes" id="UP001352852">
    <property type="component" value="Unassembled WGS sequence"/>
</dbReference>
<feature type="compositionally biased region" description="Basic and acidic residues" evidence="1">
    <location>
        <begin position="54"/>
        <end position="64"/>
    </location>
</feature>
<feature type="region of interest" description="Disordered" evidence="1">
    <location>
        <begin position="125"/>
        <end position="183"/>
    </location>
</feature>
<dbReference type="EMBL" id="JAHUTJ010016591">
    <property type="protein sequence ID" value="MED6269904.1"/>
    <property type="molecule type" value="Genomic_DNA"/>
</dbReference>
<evidence type="ECO:0000256" key="1">
    <source>
        <dbReference type="SAM" id="MobiDB-lite"/>
    </source>
</evidence>
<reference evidence="2 3" key="1">
    <citation type="submission" date="2021-06" db="EMBL/GenBank/DDBJ databases">
        <authorList>
            <person name="Palmer J.M."/>
        </authorList>
    </citation>
    <scope>NUCLEOTIDE SEQUENCE [LARGE SCALE GENOMIC DNA]</scope>
    <source>
        <strain evidence="2 3">CL_MEX2019</strain>
        <tissue evidence="2">Muscle</tissue>
    </source>
</reference>
<sequence length="311" mass="34832">MKRKRSPESEEKHKLLTKEVCDTPLHKQVSSRLLQRQKIGRKSDLTEECIVEESPVKPAEDLRRSPRIKKFSRRHSSTFYSSSQPRSRNLERALSSSQLTLSDSKICGINVKTVQSPMRLLFGAADSPISSSNQSGETRTTRSRLSTDSSVFESPNKTPSKSPIRRGRNLSPKMPRTPQTPRTLVSSKMHVSMVAESPEAAASGLGTAVESSPLKSPGKEPHVTTPTEENYATFKVPKSPSTASHISMRQMKTPSKHCSPDQSTNAKTSMFKTPDKICNLKRLMQFIWKRLLHYAQHPQPNISHLSTKPEF</sequence>
<feature type="compositionally biased region" description="Polar residues" evidence="1">
    <location>
        <begin position="151"/>
        <end position="161"/>
    </location>
</feature>
<dbReference type="PANTHER" id="PTHR21556">
    <property type="entry name" value="TRESLIN"/>
    <property type="match status" value="1"/>
</dbReference>
<evidence type="ECO:0000313" key="2">
    <source>
        <dbReference type="EMBL" id="MED6269904.1"/>
    </source>
</evidence>
<feature type="compositionally biased region" description="Basic residues" evidence="1">
    <location>
        <begin position="65"/>
        <end position="76"/>
    </location>
</feature>
<comment type="caution">
    <text evidence="2">The sequence shown here is derived from an EMBL/GenBank/DDBJ whole genome shotgun (WGS) entry which is preliminary data.</text>
</comment>
<dbReference type="InterPro" id="IPR026153">
    <property type="entry name" value="Treslin"/>
</dbReference>
<protein>
    <submittedName>
        <fullName evidence="2">Uncharacterized protein</fullName>
    </submittedName>
</protein>
<name>A0ABU7D7J3_9TELE</name>
<feature type="region of interest" description="Disordered" evidence="1">
    <location>
        <begin position="196"/>
        <end position="226"/>
    </location>
</feature>